<feature type="transmembrane region" description="Helical" evidence="1">
    <location>
        <begin position="36"/>
        <end position="55"/>
    </location>
</feature>
<keyword evidence="1" id="KW-1133">Transmembrane helix</keyword>
<dbReference type="EMBL" id="CP002480">
    <property type="protein sequence ID" value="ADW70073.1"/>
    <property type="molecule type" value="Genomic_DNA"/>
</dbReference>
<name>E8X092_GRATM</name>
<protein>
    <recommendedName>
        <fullName evidence="2">Potassium channel domain-containing protein</fullName>
    </recommendedName>
</protein>
<dbReference type="PaxDb" id="1198114-AciX9_3053"/>
<feature type="transmembrane region" description="Helical" evidence="1">
    <location>
        <begin position="139"/>
        <end position="162"/>
    </location>
</feature>
<keyword evidence="4" id="KW-1185">Reference proteome</keyword>
<dbReference type="HOGENOM" id="CLU_063401_0_0_0"/>
<dbReference type="eggNOG" id="ENOG502ZBBH">
    <property type="taxonomic scope" value="Bacteria"/>
</dbReference>
<keyword evidence="1" id="KW-0472">Membrane</keyword>
<dbReference type="KEGG" id="acm:AciX9_3053"/>
<evidence type="ECO:0000313" key="4">
    <source>
        <dbReference type="Proteomes" id="UP000000343"/>
    </source>
</evidence>
<dbReference type="Proteomes" id="UP000000343">
    <property type="component" value="Chromosome"/>
</dbReference>
<dbReference type="STRING" id="1198114.AciX9_3053"/>
<dbReference type="RefSeq" id="WP_013581387.1">
    <property type="nucleotide sequence ID" value="NC_015064.1"/>
</dbReference>
<feature type="domain" description="Potassium channel" evidence="2">
    <location>
        <begin position="95"/>
        <end position="162"/>
    </location>
</feature>
<dbReference type="InterPro" id="IPR013099">
    <property type="entry name" value="K_chnl_dom"/>
</dbReference>
<dbReference type="AlphaFoldDB" id="E8X092"/>
<dbReference type="SUPFAM" id="SSF81324">
    <property type="entry name" value="Voltage-gated potassium channels"/>
    <property type="match status" value="1"/>
</dbReference>
<feature type="transmembrane region" description="Helical" evidence="1">
    <location>
        <begin position="67"/>
        <end position="95"/>
    </location>
</feature>
<evidence type="ECO:0000259" key="2">
    <source>
        <dbReference type="Pfam" id="PF07885"/>
    </source>
</evidence>
<evidence type="ECO:0000313" key="3">
    <source>
        <dbReference type="EMBL" id="ADW70073.1"/>
    </source>
</evidence>
<dbReference type="Pfam" id="PF07885">
    <property type="entry name" value="Ion_trans_2"/>
    <property type="match status" value="1"/>
</dbReference>
<dbReference type="OrthoDB" id="9785126at2"/>
<sequence>MHVLACILGIFFCNGVVLDAFQTIILPRRPSGRFRITRLFYIVTWGPLTAIAARVRDRRVREQIYSIYGPVSLILLLGLWAVILITGFALIYFAAGTPFHDAVLLTHATDLARLRDDLYVSGTTLFTLGMGDVIPLTHLARVVVVLESGTGLGFVALVIGYLPVIYQAFSRREVSVAMLDGRAGSPPTATELLRRHGFEGGQEELITLLEEWERWAAEILESHISYPILCYYRSQHDNQSWLSALVAILDACALLITTIDGPTTRQAQLTFAMARHALIDLGHVFHVEGKLAPESEITDERLPAEVFDRLCDALGEMQMRLCGDPATMRRLTAIRAMYEPHALALSNYLCMPLPLWIAEPKAGDAWKKVADLRMKQSTPTPIDPLNAQRHVSSNSTALNLHDEEHGF</sequence>
<reference evidence="4" key="1">
    <citation type="submission" date="2011-01" db="EMBL/GenBank/DDBJ databases">
        <title>Complete sequence of chromosome of Acidobacterium sp. MP5ACTX9.</title>
        <authorList>
            <consortium name="US DOE Joint Genome Institute"/>
            <person name="Lucas S."/>
            <person name="Copeland A."/>
            <person name="Lapidus A."/>
            <person name="Cheng J.-F."/>
            <person name="Goodwin L."/>
            <person name="Pitluck S."/>
            <person name="Teshima H."/>
            <person name="Detter J.C."/>
            <person name="Han C."/>
            <person name="Tapia R."/>
            <person name="Land M."/>
            <person name="Hauser L."/>
            <person name="Kyrpides N."/>
            <person name="Ivanova N."/>
            <person name="Ovchinnikova G."/>
            <person name="Pagani I."/>
            <person name="Rawat S.R."/>
            <person name="Mannisto M."/>
            <person name="Haggblom M.M."/>
            <person name="Woyke T."/>
        </authorList>
    </citation>
    <scope>NUCLEOTIDE SEQUENCE [LARGE SCALE GENOMIC DNA]</scope>
    <source>
        <strain evidence="4">MP5ACTX9</strain>
    </source>
</reference>
<proteinExistence type="predicted"/>
<keyword evidence="1" id="KW-0812">Transmembrane</keyword>
<feature type="transmembrane region" description="Helical" evidence="1">
    <location>
        <begin position="241"/>
        <end position="259"/>
    </location>
</feature>
<accession>E8X092</accession>
<evidence type="ECO:0000256" key="1">
    <source>
        <dbReference type="SAM" id="Phobius"/>
    </source>
</evidence>
<organism evidence="4">
    <name type="scientific">Granulicella tundricola (strain ATCC BAA-1859 / DSM 23138 / MP5ACTX9)</name>
    <dbReference type="NCBI Taxonomy" id="1198114"/>
    <lineage>
        <taxon>Bacteria</taxon>
        <taxon>Pseudomonadati</taxon>
        <taxon>Acidobacteriota</taxon>
        <taxon>Terriglobia</taxon>
        <taxon>Terriglobales</taxon>
        <taxon>Acidobacteriaceae</taxon>
        <taxon>Granulicella</taxon>
    </lineage>
</organism>
<gene>
    <name evidence="3" type="ordered locus">AciX9_3053</name>
</gene>
<dbReference type="Gene3D" id="1.10.287.70">
    <property type="match status" value="1"/>
</dbReference>